<keyword evidence="1" id="KW-1133">Transmembrane helix</keyword>
<organism evidence="2 4">
    <name type="scientific">Candidatus Chlorohelix allophototropha</name>
    <dbReference type="NCBI Taxonomy" id="3003348"/>
    <lineage>
        <taxon>Bacteria</taxon>
        <taxon>Bacillati</taxon>
        <taxon>Chloroflexota</taxon>
        <taxon>Chloroflexia</taxon>
        <taxon>Candidatus Chloroheliales</taxon>
        <taxon>Candidatus Chloroheliaceae</taxon>
        <taxon>Candidatus Chlorohelix</taxon>
    </lineage>
</organism>
<proteinExistence type="predicted"/>
<evidence type="ECO:0000256" key="1">
    <source>
        <dbReference type="SAM" id="Phobius"/>
    </source>
</evidence>
<gene>
    <name evidence="2" type="ORF">HXX08_14760</name>
    <name evidence="3" type="ORF">OZ401_005009</name>
</gene>
<keyword evidence="1" id="KW-0812">Transmembrane</keyword>
<reference evidence="3" key="2">
    <citation type="journal article" date="2024" name="Nature">
        <title>Anoxygenic phototroph of the Chloroflexota uses a type I reaction centre.</title>
        <authorList>
            <person name="Tsuji J.M."/>
            <person name="Shaw N.A."/>
            <person name="Nagashima S."/>
            <person name="Venkiteswaran J.J."/>
            <person name="Schiff S.L."/>
            <person name="Watanabe T."/>
            <person name="Fukui M."/>
            <person name="Hanada S."/>
            <person name="Tank M."/>
            <person name="Neufeld J.D."/>
        </authorList>
    </citation>
    <scope>NUCLEOTIDE SEQUENCE</scope>
    <source>
        <strain evidence="3">L227-S17</strain>
        <plasmid evidence="3 5">unnamed2</plasmid>
    </source>
</reference>
<dbReference type="EMBL" id="JACATZ010000002">
    <property type="protein sequence ID" value="NWJ47119.1"/>
    <property type="molecule type" value="Genomic_DNA"/>
</dbReference>
<name>A0A8T7M4X4_9CHLR</name>
<dbReference type="AlphaFoldDB" id="A0A8T7M4X4"/>
<dbReference type="EMBL" id="CP128402">
    <property type="protein sequence ID" value="WJW70278.1"/>
    <property type="molecule type" value="Genomic_DNA"/>
</dbReference>
<sequence>MNPITRYILVGLGILAVFALVATIITLTLPKHEVSEIALAPTSTAVPPTTSASPTLAKTQVFTATPTIAAATETIQVATPSPTTIINGQLNLTQVALTVKSQTLLPKAGSLAPPVTGGNGLPAIEEKPYLLPNGVGPSAGAKNCPNPLPLPQIREDYMAYWTAVQRAHKEVNFDILKPYLDPTSRDGQYFENEKKYIDQMRSNGYFIEYQIIHSDPLKVKINPQSFGNICYVLVIDAAQVSAFGKKMGTNEPVNEKQPVKYQFPPGHGYMLTQNNGHWIVSNEGADSDQ</sequence>
<evidence type="ECO:0000313" key="3">
    <source>
        <dbReference type="EMBL" id="WJW70278.1"/>
    </source>
</evidence>
<dbReference type="Proteomes" id="UP000521676">
    <property type="component" value="Unassembled WGS sequence"/>
</dbReference>
<keyword evidence="1" id="KW-0472">Membrane</keyword>
<dbReference type="Proteomes" id="UP001431572">
    <property type="component" value="Plasmid unnamed2"/>
</dbReference>
<keyword evidence="3" id="KW-0614">Plasmid</keyword>
<evidence type="ECO:0000313" key="5">
    <source>
        <dbReference type="Proteomes" id="UP001431572"/>
    </source>
</evidence>
<evidence type="ECO:0000313" key="2">
    <source>
        <dbReference type="EMBL" id="NWJ47119.1"/>
    </source>
</evidence>
<reference evidence="2 4" key="1">
    <citation type="submission" date="2020-06" db="EMBL/GenBank/DDBJ databases">
        <title>Anoxygenic phototrophic Chloroflexota member uses a Type I reaction center.</title>
        <authorList>
            <person name="Tsuji J.M."/>
            <person name="Shaw N.A."/>
            <person name="Nagashima S."/>
            <person name="Venkiteswaran J."/>
            <person name="Schiff S.L."/>
            <person name="Hanada S."/>
            <person name="Tank M."/>
            <person name="Neufeld J.D."/>
        </authorList>
    </citation>
    <scope>NUCLEOTIDE SEQUENCE [LARGE SCALE GENOMIC DNA]</scope>
    <source>
        <strain evidence="2">L227-S17</strain>
    </source>
</reference>
<dbReference type="RefSeq" id="WP_341472152.1">
    <property type="nucleotide sequence ID" value="NZ_CP128402.1"/>
</dbReference>
<feature type="transmembrane region" description="Helical" evidence="1">
    <location>
        <begin position="7"/>
        <end position="29"/>
    </location>
</feature>
<keyword evidence="5" id="KW-1185">Reference proteome</keyword>
<protein>
    <submittedName>
        <fullName evidence="2">Uncharacterized protein</fullName>
    </submittedName>
</protein>
<geneLocation type="plasmid" evidence="3 5">
    <name>unnamed2</name>
</geneLocation>
<evidence type="ECO:0000313" key="4">
    <source>
        <dbReference type="Proteomes" id="UP000521676"/>
    </source>
</evidence>
<accession>A0A8T7M4X4</accession>